<name>A0A2S7A8D8_9XANT</name>
<evidence type="ECO:0000313" key="2">
    <source>
        <dbReference type="Proteomes" id="UP000239204"/>
    </source>
</evidence>
<dbReference type="EMBL" id="MIGY01000005">
    <property type="protein sequence ID" value="PPU04903.1"/>
    <property type="molecule type" value="Genomic_DNA"/>
</dbReference>
<gene>
    <name evidence="1" type="ORF">XarjCFBP7645_21000</name>
</gene>
<sequence length="106" mass="12114">MNKVDWFTQDLADEADKCGEDDDKRQRLLSAVAATTTWIMHNQLLGSTELVKNFNIPGLRYKKVMSDGEFDYLAFYVIESTGIVRMSRLAWPDSDFASKIRMAEGK</sequence>
<dbReference type="AlphaFoldDB" id="A0A2S7A8D8"/>
<proteinExistence type="predicted"/>
<protein>
    <submittedName>
        <fullName evidence="1">Uncharacterized protein</fullName>
    </submittedName>
</protein>
<reference evidence="1 2" key="1">
    <citation type="submission" date="2016-08" db="EMBL/GenBank/DDBJ databases">
        <title>Evolution of the type three secretion system and type three effector repertoires in Xanthomonas.</title>
        <authorList>
            <person name="Merda D."/>
            <person name="Briand M."/>
            <person name="Bosis E."/>
            <person name="Rousseau C."/>
            <person name="Portier P."/>
            <person name="Jacques M.-A."/>
            <person name="Fischer-Le Saux M."/>
        </authorList>
    </citation>
    <scope>NUCLEOTIDE SEQUENCE [LARGE SCALE GENOMIC DNA]</scope>
    <source>
        <strain evidence="1 2">CFBP 7645</strain>
    </source>
</reference>
<dbReference type="Proteomes" id="UP000239204">
    <property type="component" value="Unassembled WGS sequence"/>
</dbReference>
<evidence type="ECO:0000313" key="1">
    <source>
        <dbReference type="EMBL" id="PPU04903.1"/>
    </source>
</evidence>
<dbReference type="RefSeq" id="WP_104539031.1">
    <property type="nucleotide sequence ID" value="NZ_MIGY01000005.1"/>
</dbReference>
<accession>A0A2S7A8D8</accession>
<organism evidence="1 2">
    <name type="scientific">Xanthomonas arboricola</name>
    <dbReference type="NCBI Taxonomy" id="56448"/>
    <lineage>
        <taxon>Bacteria</taxon>
        <taxon>Pseudomonadati</taxon>
        <taxon>Pseudomonadota</taxon>
        <taxon>Gammaproteobacteria</taxon>
        <taxon>Lysobacterales</taxon>
        <taxon>Lysobacteraceae</taxon>
        <taxon>Xanthomonas</taxon>
    </lineage>
</organism>
<comment type="caution">
    <text evidence="1">The sequence shown here is derived from an EMBL/GenBank/DDBJ whole genome shotgun (WGS) entry which is preliminary data.</text>
</comment>